<keyword evidence="1" id="KW-0472">Membrane</keyword>
<organism evidence="2 3">
    <name type="scientific">Serratia grimesii</name>
    <dbReference type="NCBI Taxonomy" id="82995"/>
    <lineage>
        <taxon>Bacteria</taxon>
        <taxon>Pseudomonadati</taxon>
        <taxon>Pseudomonadota</taxon>
        <taxon>Gammaproteobacteria</taxon>
        <taxon>Enterobacterales</taxon>
        <taxon>Yersiniaceae</taxon>
        <taxon>Serratia</taxon>
    </lineage>
</organism>
<evidence type="ECO:0000313" key="3">
    <source>
        <dbReference type="Proteomes" id="UP000262210"/>
    </source>
</evidence>
<evidence type="ECO:0000313" key="2">
    <source>
        <dbReference type="EMBL" id="HCJ98860.1"/>
    </source>
</evidence>
<evidence type="ECO:0000256" key="1">
    <source>
        <dbReference type="SAM" id="Phobius"/>
    </source>
</evidence>
<name>A0A9C7V4Y1_9GAMM</name>
<sequence>MLLPVTFLRQSRHALSAPGGTHPEGQNKLRGIPFMYEAASLLVAFVGLSHIVIYAPEDLQTCRLDATPII</sequence>
<protein>
    <submittedName>
        <fullName evidence="2">Uncharacterized protein</fullName>
    </submittedName>
</protein>
<dbReference type="AlphaFoldDB" id="A0A9C7V4Y1"/>
<dbReference type="EMBL" id="DPSM01000005">
    <property type="protein sequence ID" value="HCJ98860.1"/>
    <property type="molecule type" value="Genomic_DNA"/>
</dbReference>
<keyword evidence="1" id="KW-0812">Transmembrane</keyword>
<comment type="caution">
    <text evidence="2">The sequence shown here is derived from an EMBL/GenBank/DDBJ whole genome shotgun (WGS) entry which is preliminary data.</text>
</comment>
<feature type="transmembrane region" description="Helical" evidence="1">
    <location>
        <begin position="34"/>
        <end position="55"/>
    </location>
</feature>
<gene>
    <name evidence="2" type="ORF">DHV72_02385</name>
</gene>
<reference evidence="2 3" key="1">
    <citation type="journal article" date="2018" name="Nat. Biotechnol.">
        <title>A standardized bacterial taxonomy based on genome phylogeny substantially revises the tree of life.</title>
        <authorList>
            <person name="Parks D.H."/>
            <person name="Chuvochina M."/>
            <person name="Waite D.W."/>
            <person name="Rinke C."/>
            <person name="Skarshewski A."/>
            <person name="Chaumeil P.A."/>
            <person name="Hugenholtz P."/>
        </authorList>
    </citation>
    <scope>NUCLEOTIDE SEQUENCE [LARGE SCALE GENOMIC DNA]</scope>
    <source>
        <strain evidence="2">UBA11264</strain>
    </source>
</reference>
<keyword evidence="1" id="KW-1133">Transmembrane helix</keyword>
<accession>A0A9C7V4Y1</accession>
<proteinExistence type="predicted"/>
<dbReference type="Proteomes" id="UP000262210">
    <property type="component" value="Unassembled WGS sequence"/>
</dbReference>